<name>A0ABV7EUF6_9BURK</name>
<evidence type="ECO:0000313" key="9">
    <source>
        <dbReference type="EMBL" id="MFC3106417.1"/>
    </source>
</evidence>
<keyword evidence="7" id="KW-0464">Manganese</keyword>
<keyword evidence="1 9" id="KW-0436">Ligase</keyword>
<evidence type="ECO:0000256" key="6">
    <source>
        <dbReference type="ARBA" id="ARBA00023134"/>
    </source>
</evidence>
<dbReference type="InterPro" id="IPR008225">
    <property type="entry name" value="F420-0_g-glutamyl_ligase"/>
</dbReference>
<reference evidence="10" key="1">
    <citation type="journal article" date="2019" name="Int. J. Syst. Evol. Microbiol.">
        <title>The Global Catalogue of Microorganisms (GCM) 10K type strain sequencing project: providing services to taxonomists for standard genome sequencing and annotation.</title>
        <authorList>
            <consortium name="The Broad Institute Genomics Platform"/>
            <consortium name="The Broad Institute Genome Sequencing Center for Infectious Disease"/>
            <person name="Wu L."/>
            <person name="Ma J."/>
        </authorList>
    </citation>
    <scope>NUCLEOTIDE SEQUENCE [LARGE SCALE GENOMIC DNA]</scope>
    <source>
        <strain evidence="10">KCTC 42986</strain>
    </source>
</reference>
<keyword evidence="4" id="KW-0460">Magnesium</keyword>
<evidence type="ECO:0000259" key="8">
    <source>
        <dbReference type="Pfam" id="PF01996"/>
    </source>
</evidence>
<accession>A0ABV7EUF6</accession>
<evidence type="ECO:0000256" key="3">
    <source>
        <dbReference type="ARBA" id="ARBA00022741"/>
    </source>
</evidence>
<feature type="domain" description="Coenzyme F420:L-glutamate ligase-like" evidence="8">
    <location>
        <begin position="14"/>
        <end position="233"/>
    </location>
</feature>
<evidence type="ECO:0000256" key="2">
    <source>
        <dbReference type="ARBA" id="ARBA00022723"/>
    </source>
</evidence>
<dbReference type="RefSeq" id="WP_390324943.1">
    <property type="nucleotide sequence ID" value="NZ_JBHRTP010000002.1"/>
</dbReference>
<dbReference type="PANTHER" id="PTHR47917:SF1">
    <property type="entry name" value="COENZYME F420:L-GLUTAMATE LIGASE"/>
    <property type="match status" value="1"/>
</dbReference>
<dbReference type="PANTHER" id="PTHR47917">
    <property type="match status" value="1"/>
</dbReference>
<keyword evidence="5" id="KW-0630">Potassium</keyword>
<dbReference type="SUPFAM" id="SSF144010">
    <property type="entry name" value="CofE-like"/>
    <property type="match status" value="1"/>
</dbReference>
<protein>
    <submittedName>
        <fullName evidence="9">Coenzyme F420-0:L-glutamate ligase</fullName>
        <ecNumber evidence="9">6.3.2.31</ecNumber>
    </submittedName>
</protein>
<keyword evidence="3" id="KW-0547">Nucleotide-binding</keyword>
<proteinExistence type="predicted"/>
<evidence type="ECO:0000313" key="10">
    <source>
        <dbReference type="Proteomes" id="UP001595530"/>
    </source>
</evidence>
<evidence type="ECO:0000256" key="5">
    <source>
        <dbReference type="ARBA" id="ARBA00022958"/>
    </source>
</evidence>
<dbReference type="GO" id="GO:0052618">
    <property type="term" value="F:coenzyme F420-0:L-glutamate ligase activity"/>
    <property type="evidence" value="ECO:0007669"/>
    <property type="project" value="UniProtKB-EC"/>
</dbReference>
<dbReference type="Proteomes" id="UP001595530">
    <property type="component" value="Unassembled WGS sequence"/>
</dbReference>
<dbReference type="EC" id="6.3.2.31" evidence="9"/>
<dbReference type="Pfam" id="PF01996">
    <property type="entry name" value="F420_ligase"/>
    <property type="match status" value="1"/>
</dbReference>
<evidence type="ECO:0000256" key="7">
    <source>
        <dbReference type="ARBA" id="ARBA00023211"/>
    </source>
</evidence>
<dbReference type="Gene3D" id="3.90.1660.10">
    <property type="entry name" value="CofE-like domain"/>
    <property type="match status" value="1"/>
</dbReference>
<dbReference type="NCBIfam" id="TIGR01916">
    <property type="entry name" value="F420_cofE"/>
    <property type="match status" value="1"/>
</dbReference>
<evidence type="ECO:0000256" key="4">
    <source>
        <dbReference type="ARBA" id="ARBA00022842"/>
    </source>
</evidence>
<keyword evidence="2" id="KW-0479">Metal-binding</keyword>
<dbReference type="Gene3D" id="3.30.1330.100">
    <property type="entry name" value="CofE-like"/>
    <property type="match status" value="1"/>
</dbReference>
<comment type="caution">
    <text evidence="9">The sequence shown here is derived from an EMBL/GenBank/DDBJ whole genome shotgun (WGS) entry which is preliminary data.</text>
</comment>
<evidence type="ECO:0000256" key="1">
    <source>
        <dbReference type="ARBA" id="ARBA00022598"/>
    </source>
</evidence>
<dbReference type="EMBL" id="JBHRTP010000002">
    <property type="protein sequence ID" value="MFC3106417.1"/>
    <property type="molecule type" value="Genomic_DNA"/>
</dbReference>
<gene>
    <name evidence="9" type="primary">cofE</name>
    <name evidence="9" type="ORF">ACFOFO_00300</name>
</gene>
<sequence length="256" mass="27458">MESTVVTLTAVAGIPMVQPGDDLADILIDNLNRASIVPRDQDVLVIAQKIVSKAEGRYVDLCEVVPSPRAVQLAAEVNKDPRLIELILSESREVLRHRGGVLVVEHRLGFVMANAGIDQSNIDHPGGRERALLLPENPDASCAKLKARLDRAFGVDLAIVINDSFGRPWRNGVVGVALGAAGLPSLLNLIGAPDLYGRAMRVTEVAVADEIAAAASLIMGQTDAGKPVIHVRGLQWNAPERNAAALLRPKQQDMFR</sequence>
<keyword evidence="6" id="KW-0342">GTP-binding</keyword>
<organism evidence="9 10">
    <name type="scientific">Undibacterium arcticum</name>
    <dbReference type="NCBI Taxonomy" id="1762892"/>
    <lineage>
        <taxon>Bacteria</taxon>
        <taxon>Pseudomonadati</taxon>
        <taxon>Pseudomonadota</taxon>
        <taxon>Betaproteobacteria</taxon>
        <taxon>Burkholderiales</taxon>
        <taxon>Oxalobacteraceae</taxon>
        <taxon>Undibacterium</taxon>
    </lineage>
</organism>
<keyword evidence="10" id="KW-1185">Reference proteome</keyword>
<dbReference type="InterPro" id="IPR002847">
    <property type="entry name" value="F420-0_gamma-glut_ligase-dom"/>
</dbReference>